<dbReference type="EMBL" id="HBGA01080578">
    <property type="protein sequence ID" value="CAD9018928.1"/>
    <property type="molecule type" value="Transcribed_RNA"/>
</dbReference>
<accession>A0A7S1NGV0</accession>
<gene>
    <name evidence="1" type="ORF">EGYM00392_LOCUS30042</name>
</gene>
<reference evidence="1" key="1">
    <citation type="submission" date="2021-01" db="EMBL/GenBank/DDBJ databases">
        <authorList>
            <person name="Corre E."/>
            <person name="Pelletier E."/>
            <person name="Niang G."/>
            <person name="Scheremetjew M."/>
            <person name="Finn R."/>
            <person name="Kale V."/>
            <person name="Holt S."/>
            <person name="Cochrane G."/>
            <person name="Meng A."/>
            <person name="Brown T."/>
            <person name="Cohen L."/>
        </authorList>
    </citation>
    <scope>NUCLEOTIDE SEQUENCE</scope>
    <source>
        <strain evidence="1">NIES-381</strain>
    </source>
</reference>
<evidence type="ECO:0000313" key="1">
    <source>
        <dbReference type="EMBL" id="CAD9018928.1"/>
    </source>
</evidence>
<organism evidence="1">
    <name type="scientific">Eutreptiella gymnastica</name>
    <dbReference type="NCBI Taxonomy" id="73025"/>
    <lineage>
        <taxon>Eukaryota</taxon>
        <taxon>Discoba</taxon>
        <taxon>Euglenozoa</taxon>
        <taxon>Euglenida</taxon>
        <taxon>Spirocuta</taxon>
        <taxon>Euglenophyceae</taxon>
        <taxon>Eutreptiales</taxon>
        <taxon>Eutreptiaceae</taxon>
        <taxon>Eutreptiella</taxon>
    </lineage>
</organism>
<dbReference type="AlphaFoldDB" id="A0A7S1NGV0"/>
<sequence length="132" mass="15426">MQKGHRVQNRLEYIPRYQHLQCHIDQTWSESARKHMAVANMGRYQGVMQKGALQCQDKQNKEIDISKDGVLREANNAFGILQQGWGHSDGKKFSMGWRGCAWHGRARQWRLPSKLLKVHNRPRAKELSYTQL</sequence>
<protein>
    <submittedName>
        <fullName evidence="1">Uncharacterized protein</fullName>
    </submittedName>
</protein>
<name>A0A7S1NGV0_9EUGL</name>
<proteinExistence type="predicted"/>